<dbReference type="InterPro" id="IPR015010">
    <property type="entry name" value="TERF2IP_Myb"/>
</dbReference>
<dbReference type="InterPro" id="IPR001357">
    <property type="entry name" value="BRCT_dom"/>
</dbReference>
<feature type="region of interest" description="Disordered" evidence="10">
    <location>
        <begin position="675"/>
        <end position="722"/>
    </location>
</feature>
<keyword evidence="6" id="KW-0804">Transcription</keyword>
<evidence type="ECO:0000256" key="7">
    <source>
        <dbReference type="ARBA" id="ARBA00023242"/>
    </source>
</evidence>
<dbReference type="AlphaFoldDB" id="A0A1Y1YXM3"/>
<sequence length="826" mass="92172">MAARVVYNDVVEGAELEGELFAGKKFWVAQRCPSRTHYLGLIKANGGQVVMLEKLADYLIAGHPRRDCPPGSISYKFIEESIKLGEIDDPDKYSAGPALGTAREAGSLRPTKSGRIPFNADEDRILYKWVKDHVQHGGSESGNELYKQLEAKYPRHPWQSWRDRYIKHLRDRPPSSFSIPENAPPSPPSDQSAEQLPPSRLLPQASMKPTENRPKTKAKPPQQGLANALGETSKRRRSGDYTIGQLERLFSKEDWEELYANVERISSVTVGEYLPAWGNWAGGTSQTAEQWKQYFEKVVLPQWQKDPQGKKDQVTQRWTERKAREKEDEDVPETASAGPSTPKANHPQMDGVEDEASPDEELVNKFLRTRKGKDASIAYAFFSRERKYAVWEDKPGLTYQELHKVLLPQYLALSEEEKAPYLAKEAADKRRYEIENEIENEKYSQVRSSPTLVSETPQYIAKAYGKAMKRIRAVEEGLELEAGESSSPRPAKRQKQSPVRAPRARSPRVEVPGTQKQPVDISSGTESSSLDSQDVGSQPKPIDTNMEDVIQAQLQTQKEPEDEELDDADKPTPTTESDDFQILDQEQFPSDTQPHDRVTYPTLPSNTPTPRPSRHKPSNFDTQAILSSPSQGLALAALPRPHPRSRSSSASISASSPFEKPASISTTASLHAFRHSVASAKSKSSSPRKSFSAIPPPLSSSPAPSESSSTNSADPDPPLCDHELDPFVLEQETLGFTEQEILAALNHTRLRPELAATVLEAWKTRGLLPDQRGVWSEEDDYDVEGGDGVELARLEQKHSLDGWGGITERLRWLEGRRRRAVAAAET</sequence>
<dbReference type="InterPro" id="IPR036910">
    <property type="entry name" value="HMG_box_dom_sf"/>
</dbReference>
<evidence type="ECO:0000256" key="2">
    <source>
        <dbReference type="ARBA" id="ARBA00022454"/>
    </source>
</evidence>
<dbReference type="GO" id="GO:0010833">
    <property type="term" value="P:telomere maintenance via telomere lengthening"/>
    <property type="evidence" value="ECO:0007669"/>
    <property type="project" value="UniProtKB-UniRule"/>
</dbReference>
<evidence type="ECO:0000256" key="6">
    <source>
        <dbReference type="ARBA" id="ARBA00023163"/>
    </source>
</evidence>
<feature type="compositionally biased region" description="Low complexity" evidence="10">
    <location>
        <begin position="646"/>
        <end position="657"/>
    </location>
</feature>
<dbReference type="GO" id="GO:0042162">
    <property type="term" value="F:telomeric DNA binding"/>
    <property type="evidence" value="ECO:0007669"/>
    <property type="project" value="TreeGrafter"/>
</dbReference>
<dbReference type="CDD" id="cd11655">
    <property type="entry name" value="rap1_myb-like"/>
    <property type="match status" value="1"/>
</dbReference>
<evidence type="ECO:0000256" key="4">
    <source>
        <dbReference type="ARBA" id="ARBA00023015"/>
    </source>
</evidence>
<dbReference type="Gene3D" id="1.10.30.10">
    <property type="entry name" value="High mobility group box domain"/>
    <property type="match status" value="1"/>
</dbReference>
<evidence type="ECO:0000256" key="9">
    <source>
        <dbReference type="RuleBase" id="RU367107"/>
    </source>
</evidence>
<keyword evidence="13" id="KW-1185">Reference proteome</keyword>
<evidence type="ECO:0000256" key="5">
    <source>
        <dbReference type="ARBA" id="ARBA00023159"/>
    </source>
</evidence>
<evidence type="ECO:0000256" key="10">
    <source>
        <dbReference type="SAM" id="MobiDB-lite"/>
    </source>
</evidence>
<feature type="DNA-binding region" description="HMG box" evidence="8">
    <location>
        <begin position="372"/>
        <end position="444"/>
    </location>
</feature>
<accession>A0A1Y1YXM3</accession>
<dbReference type="Gene3D" id="1.10.10.60">
    <property type="entry name" value="Homeodomain-like"/>
    <property type="match status" value="1"/>
</dbReference>
<dbReference type="InterPro" id="IPR009057">
    <property type="entry name" value="Homeodomain-like_sf"/>
</dbReference>
<dbReference type="PANTHER" id="PTHR16466">
    <property type="entry name" value="TELOMERE REPEAT-BINDING FACTOR 2-INTERACTING PROTEIN 1"/>
    <property type="match status" value="1"/>
</dbReference>
<comment type="subcellular location">
    <subcellularLocation>
        <location evidence="9">Nucleus</location>
    </subcellularLocation>
    <subcellularLocation>
        <location evidence="9">Chromosome</location>
        <location evidence="9">Telomere</location>
    </subcellularLocation>
</comment>
<proteinExistence type="inferred from homology"/>
<reference evidence="12 13" key="1">
    <citation type="submission" date="2016-07" db="EMBL/GenBank/DDBJ databases">
        <title>Pervasive Adenine N6-methylation of Active Genes in Fungi.</title>
        <authorList>
            <consortium name="DOE Joint Genome Institute"/>
            <person name="Mondo S.J."/>
            <person name="Dannebaum R.O."/>
            <person name="Kuo R.C."/>
            <person name="Labutti K."/>
            <person name="Haridas S."/>
            <person name="Kuo A."/>
            <person name="Salamov A."/>
            <person name="Ahrendt S.R."/>
            <person name="Lipzen A."/>
            <person name="Sullivan W."/>
            <person name="Andreopoulos W.B."/>
            <person name="Clum A."/>
            <person name="Lindquist E."/>
            <person name="Daum C."/>
            <person name="Ramamoorthy G.K."/>
            <person name="Gryganskyi A."/>
            <person name="Culley D."/>
            <person name="Magnuson J.K."/>
            <person name="James T.Y."/>
            <person name="O'Malley M.A."/>
            <person name="Stajich J.E."/>
            <person name="Spatafora J.W."/>
            <person name="Visel A."/>
            <person name="Grigoriev I.V."/>
        </authorList>
    </citation>
    <scope>NUCLEOTIDE SEQUENCE [LARGE SCALE GENOMIC DNA]</scope>
    <source>
        <strain evidence="12 13">CBS 115471</strain>
    </source>
</reference>
<keyword evidence="3 9" id="KW-0779">Telomere</keyword>
<comment type="function">
    <text evidence="9">Involved in the regulation of telomere length, clustering and has a specific role in telomere position effect (TPE).</text>
</comment>
<dbReference type="SUPFAM" id="SSF46689">
    <property type="entry name" value="Homeodomain-like"/>
    <property type="match status" value="1"/>
</dbReference>
<keyword evidence="4" id="KW-0805">Transcription regulation</keyword>
<keyword evidence="7 8" id="KW-0539">Nucleus</keyword>
<dbReference type="Pfam" id="PF16589">
    <property type="entry name" value="BRCT_2"/>
    <property type="match status" value="1"/>
</dbReference>
<dbReference type="InterPro" id="IPR009071">
    <property type="entry name" value="HMG_box_dom"/>
</dbReference>
<dbReference type="Proteomes" id="UP000193144">
    <property type="component" value="Unassembled WGS sequence"/>
</dbReference>
<evidence type="ECO:0000256" key="8">
    <source>
        <dbReference type="PROSITE-ProRule" id="PRU00267"/>
    </source>
</evidence>
<evidence type="ECO:0000259" key="11">
    <source>
        <dbReference type="PROSITE" id="PS50118"/>
    </source>
</evidence>
<keyword evidence="2 9" id="KW-0158">Chromosome</keyword>
<dbReference type="PROSITE" id="PS50118">
    <property type="entry name" value="HMG_BOX_2"/>
    <property type="match status" value="1"/>
</dbReference>
<comment type="caution">
    <text evidence="12">The sequence shown here is derived from an EMBL/GenBank/DDBJ whole genome shotgun (WGS) entry which is preliminary data.</text>
</comment>
<dbReference type="Pfam" id="PF08914">
    <property type="entry name" value="Myb_Rap1"/>
    <property type="match status" value="1"/>
</dbReference>
<dbReference type="Pfam" id="PF11626">
    <property type="entry name" value="Rap1_C"/>
    <property type="match status" value="1"/>
</dbReference>
<dbReference type="GO" id="GO:0070187">
    <property type="term" value="C:shelterin complex"/>
    <property type="evidence" value="ECO:0007669"/>
    <property type="project" value="TreeGrafter"/>
</dbReference>
<feature type="compositionally biased region" description="Polar residues" evidence="10">
    <location>
        <begin position="514"/>
        <end position="536"/>
    </location>
</feature>
<comment type="subunit">
    <text evidence="9">Homodimer.</text>
</comment>
<dbReference type="InterPro" id="IPR038104">
    <property type="entry name" value="Rap1_C_sf"/>
</dbReference>
<comment type="similarity">
    <text evidence="1 9">Belongs to the RAP1 family.</text>
</comment>
<feature type="region of interest" description="Disordered" evidence="10">
    <location>
        <begin position="480"/>
        <end position="663"/>
    </location>
</feature>
<gene>
    <name evidence="12" type="ORF">BCR34DRAFT_635959</name>
</gene>
<evidence type="ECO:0000313" key="13">
    <source>
        <dbReference type="Proteomes" id="UP000193144"/>
    </source>
</evidence>
<feature type="compositionally biased region" description="Basic and acidic residues" evidence="10">
    <location>
        <begin position="307"/>
        <end position="326"/>
    </location>
</feature>
<dbReference type="EMBL" id="MCFA01000155">
    <property type="protein sequence ID" value="ORY02686.1"/>
    <property type="molecule type" value="Genomic_DNA"/>
</dbReference>
<dbReference type="SUPFAM" id="SSF47095">
    <property type="entry name" value="HMG-box"/>
    <property type="match status" value="1"/>
</dbReference>
<feature type="domain" description="HMG box" evidence="11">
    <location>
        <begin position="372"/>
        <end position="444"/>
    </location>
</feature>
<evidence type="ECO:0000313" key="12">
    <source>
        <dbReference type="EMBL" id="ORY02686.1"/>
    </source>
</evidence>
<organism evidence="12 13">
    <name type="scientific">Clohesyomyces aquaticus</name>
    <dbReference type="NCBI Taxonomy" id="1231657"/>
    <lineage>
        <taxon>Eukaryota</taxon>
        <taxon>Fungi</taxon>
        <taxon>Dikarya</taxon>
        <taxon>Ascomycota</taxon>
        <taxon>Pezizomycotina</taxon>
        <taxon>Dothideomycetes</taxon>
        <taxon>Pleosporomycetidae</taxon>
        <taxon>Pleosporales</taxon>
        <taxon>Lindgomycetaceae</taxon>
        <taxon>Clohesyomyces</taxon>
    </lineage>
</organism>
<keyword evidence="8" id="KW-0238">DNA-binding</keyword>
<dbReference type="GO" id="GO:0005654">
    <property type="term" value="C:nucleoplasm"/>
    <property type="evidence" value="ECO:0007669"/>
    <property type="project" value="UniProtKB-ARBA"/>
</dbReference>
<dbReference type="SMART" id="SM00398">
    <property type="entry name" value="HMG"/>
    <property type="match status" value="1"/>
</dbReference>
<feature type="region of interest" description="Disordered" evidence="10">
    <location>
        <begin position="306"/>
        <end position="358"/>
    </location>
</feature>
<dbReference type="PANTHER" id="PTHR16466:SF6">
    <property type="entry name" value="TELOMERIC REPEAT-BINDING FACTOR 2-INTERACTING PROTEIN 1"/>
    <property type="match status" value="1"/>
</dbReference>
<protein>
    <recommendedName>
        <fullName evidence="9">DNA-binding protein RAP1</fullName>
    </recommendedName>
</protein>
<dbReference type="InterPro" id="IPR039595">
    <property type="entry name" value="TE2IP/Rap1"/>
</dbReference>
<dbReference type="GO" id="GO:0031848">
    <property type="term" value="P:protection from non-homologous end joining at telomere"/>
    <property type="evidence" value="ECO:0007669"/>
    <property type="project" value="TreeGrafter"/>
</dbReference>
<feature type="compositionally biased region" description="Low complexity" evidence="10">
    <location>
        <begin position="700"/>
        <end position="714"/>
    </location>
</feature>
<dbReference type="STRING" id="1231657.A0A1Y1YXM3"/>
<dbReference type="FunFam" id="1.10.10.60:FF:000246">
    <property type="entry name" value="Telomeric repeat-binding factor 2-interacting protein 1"/>
    <property type="match status" value="1"/>
</dbReference>
<dbReference type="Gene3D" id="1.10.10.2170">
    <property type="match status" value="1"/>
</dbReference>
<name>A0A1Y1YXM3_9PLEO</name>
<dbReference type="InterPro" id="IPR021661">
    <property type="entry name" value="Rap1_C"/>
</dbReference>
<feature type="compositionally biased region" description="Polar residues" evidence="10">
    <location>
        <begin position="619"/>
        <end position="631"/>
    </location>
</feature>
<dbReference type="OrthoDB" id="435460at2759"/>
<feature type="compositionally biased region" description="Low complexity" evidence="10">
    <location>
        <begin position="676"/>
        <end position="693"/>
    </location>
</feature>
<dbReference type="Pfam" id="PF00505">
    <property type="entry name" value="HMG_box"/>
    <property type="match status" value="1"/>
</dbReference>
<evidence type="ECO:0000256" key="1">
    <source>
        <dbReference type="ARBA" id="ARBA00010467"/>
    </source>
</evidence>
<evidence type="ECO:0000256" key="3">
    <source>
        <dbReference type="ARBA" id="ARBA00022895"/>
    </source>
</evidence>
<feature type="region of interest" description="Disordered" evidence="10">
    <location>
        <begin position="172"/>
        <end position="236"/>
    </location>
</feature>
<keyword evidence="5" id="KW-0010">Activator</keyword>